<proteinExistence type="predicted"/>
<gene>
    <name evidence="1" type="ORF">C1645_759181</name>
</gene>
<protein>
    <submittedName>
        <fullName evidence="1">Uncharacterized protein</fullName>
    </submittedName>
</protein>
<dbReference type="AlphaFoldDB" id="A0A397TBN6"/>
<comment type="caution">
    <text evidence="1">The sequence shown here is derived from an EMBL/GenBank/DDBJ whole genome shotgun (WGS) entry which is preliminary data.</text>
</comment>
<name>A0A397TBN6_9GLOM</name>
<keyword evidence="2" id="KW-1185">Reference proteome</keyword>
<evidence type="ECO:0000313" key="2">
    <source>
        <dbReference type="Proteomes" id="UP000265703"/>
    </source>
</evidence>
<evidence type="ECO:0000313" key="1">
    <source>
        <dbReference type="EMBL" id="RIA94759.1"/>
    </source>
</evidence>
<dbReference type="Proteomes" id="UP000265703">
    <property type="component" value="Unassembled WGS sequence"/>
</dbReference>
<dbReference type="OrthoDB" id="2339778at2759"/>
<dbReference type="EMBL" id="QKYT01000074">
    <property type="protein sequence ID" value="RIA94759.1"/>
    <property type="molecule type" value="Genomic_DNA"/>
</dbReference>
<organism evidence="1 2">
    <name type="scientific">Glomus cerebriforme</name>
    <dbReference type="NCBI Taxonomy" id="658196"/>
    <lineage>
        <taxon>Eukaryota</taxon>
        <taxon>Fungi</taxon>
        <taxon>Fungi incertae sedis</taxon>
        <taxon>Mucoromycota</taxon>
        <taxon>Glomeromycotina</taxon>
        <taxon>Glomeromycetes</taxon>
        <taxon>Glomerales</taxon>
        <taxon>Glomeraceae</taxon>
        <taxon>Glomus</taxon>
    </lineage>
</organism>
<reference evidence="1 2" key="1">
    <citation type="submission" date="2018-06" db="EMBL/GenBank/DDBJ databases">
        <title>Comparative genomics reveals the genomic features of Rhizophagus irregularis, R. cerebriforme, R. diaphanum and Gigaspora rosea, and their symbiotic lifestyle signature.</title>
        <authorList>
            <person name="Morin E."/>
            <person name="San Clemente H."/>
            <person name="Chen E.C.H."/>
            <person name="De La Providencia I."/>
            <person name="Hainaut M."/>
            <person name="Kuo A."/>
            <person name="Kohler A."/>
            <person name="Murat C."/>
            <person name="Tang N."/>
            <person name="Roy S."/>
            <person name="Loubradou J."/>
            <person name="Henrissat B."/>
            <person name="Grigoriev I.V."/>
            <person name="Corradi N."/>
            <person name="Roux C."/>
            <person name="Martin F.M."/>
        </authorList>
    </citation>
    <scope>NUCLEOTIDE SEQUENCE [LARGE SCALE GENOMIC DNA]</scope>
    <source>
        <strain evidence="1 2">DAOM 227022</strain>
    </source>
</reference>
<sequence>MIERSYKDRKFKAERCSFHIYCTVCDSLVIIHENTIKCGNDHLKKCITETTKMYSNSVQKKCEKWRKCIIAQF</sequence>
<accession>A0A397TBN6</accession>